<evidence type="ECO:0000313" key="1">
    <source>
        <dbReference type="EMBL" id="AZR58597.1"/>
    </source>
</evidence>
<name>A0A3S9SGI5_EIKCO</name>
<dbReference type="Pfam" id="PF11236">
    <property type="entry name" value="DUF3037"/>
    <property type="match status" value="1"/>
</dbReference>
<gene>
    <name evidence="1" type="ORF">ELB75_00175</name>
</gene>
<sequence>MKKVSYNILKLCPDVFRGEVVNIGIVAEWKNELRYILVKDKRKVRLLSSTFSVFDIESYLFSANIIYRTYKNINVLRELIPNSQISMEDSGYFILEYDDEELFKDKLNELYLKWVEFPKKKNPKTTHDKKLSQTVRDFFSNQGLLSSNPEDLYSHKIISNYPLSEDKGLKADLLLKNGEYHLTEIINFSKKNDFTLNLQRAALKTVTIEEAKTVLSPSLNAFLIYDLSAEDERKFTPHLNLLREKATLVNHRSTQDIASYYRYIIDKTDNPQLPNLHP</sequence>
<reference evidence="1 2" key="1">
    <citation type="submission" date="2018-12" db="EMBL/GenBank/DDBJ databases">
        <title>Genome sequencing of Eikenella corrodens KCOM 3110 (= JS217).</title>
        <authorList>
            <person name="Koo J.-K."/>
            <person name="Park S.-N."/>
            <person name="Lim Y.K."/>
        </authorList>
    </citation>
    <scope>NUCLEOTIDE SEQUENCE [LARGE SCALE GENOMIC DNA]</scope>
    <source>
        <strain evidence="1 2">KCOM 3110</strain>
    </source>
</reference>
<dbReference type="InterPro" id="IPR021398">
    <property type="entry name" value="DUF3037"/>
</dbReference>
<organism evidence="1 2">
    <name type="scientific">Eikenella corrodens</name>
    <dbReference type="NCBI Taxonomy" id="539"/>
    <lineage>
        <taxon>Bacteria</taxon>
        <taxon>Pseudomonadati</taxon>
        <taxon>Pseudomonadota</taxon>
        <taxon>Betaproteobacteria</taxon>
        <taxon>Neisseriales</taxon>
        <taxon>Neisseriaceae</taxon>
        <taxon>Eikenella</taxon>
    </lineage>
</organism>
<evidence type="ECO:0000313" key="2">
    <source>
        <dbReference type="Proteomes" id="UP000282435"/>
    </source>
</evidence>
<protein>
    <submittedName>
        <fullName evidence="1">DUF3037 domain-containing protein</fullName>
    </submittedName>
</protein>
<accession>A0A3S9SGI5</accession>
<dbReference type="Proteomes" id="UP000282435">
    <property type="component" value="Chromosome"/>
</dbReference>
<dbReference type="OrthoDB" id="7585879at2"/>
<dbReference type="AlphaFoldDB" id="A0A3S9SGI5"/>
<dbReference type="RefSeq" id="WP_126982168.1">
    <property type="nucleotide sequence ID" value="NZ_CP034670.1"/>
</dbReference>
<proteinExistence type="predicted"/>
<dbReference type="EMBL" id="CP034670">
    <property type="protein sequence ID" value="AZR58597.1"/>
    <property type="molecule type" value="Genomic_DNA"/>
</dbReference>